<dbReference type="InterPro" id="IPR013783">
    <property type="entry name" value="Ig-like_fold"/>
</dbReference>
<dbReference type="EMBL" id="SNWM01000001">
    <property type="protein sequence ID" value="TDO24760.1"/>
    <property type="molecule type" value="Genomic_DNA"/>
</dbReference>
<name>A0A4R6IQV4_9SPHI</name>
<dbReference type="Proteomes" id="UP000295499">
    <property type="component" value="Unassembled WGS sequence"/>
</dbReference>
<dbReference type="AlphaFoldDB" id="A0A4R6IQV4"/>
<dbReference type="PROSITE" id="PS51257">
    <property type="entry name" value="PROKAR_LIPOPROTEIN"/>
    <property type="match status" value="1"/>
</dbReference>
<dbReference type="RefSeq" id="WP_133553025.1">
    <property type="nucleotide sequence ID" value="NZ_SNWM01000001.1"/>
</dbReference>
<evidence type="ECO:0000313" key="2">
    <source>
        <dbReference type="Proteomes" id="UP000295499"/>
    </source>
</evidence>
<reference evidence="1 2" key="1">
    <citation type="submission" date="2019-03" db="EMBL/GenBank/DDBJ databases">
        <title>Genomic Encyclopedia of Archaeal and Bacterial Type Strains, Phase II (KMG-II): from individual species to whole genera.</title>
        <authorList>
            <person name="Goeker M."/>
        </authorList>
    </citation>
    <scope>NUCLEOTIDE SEQUENCE [LARGE SCALE GENOMIC DNA]</scope>
    <source>
        <strain evidence="1 2">DSM 19034</strain>
    </source>
</reference>
<dbReference type="Pfam" id="PF07610">
    <property type="entry name" value="DUF1573"/>
    <property type="match status" value="1"/>
</dbReference>
<proteinExistence type="predicted"/>
<accession>A0A4R6IQV4</accession>
<protein>
    <submittedName>
        <fullName evidence="1">Uncharacterized protein DUF1573</fullName>
    </submittedName>
</protein>
<keyword evidence="2" id="KW-1185">Reference proteome</keyword>
<dbReference type="PANTHER" id="PTHR37833">
    <property type="entry name" value="LIPOPROTEIN-RELATED"/>
    <property type="match status" value="1"/>
</dbReference>
<dbReference type="InterPro" id="IPR011467">
    <property type="entry name" value="DUF1573"/>
</dbReference>
<comment type="caution">
    <text evidence="1">The sequence shown here is derived from an EMBL/GenBank/DDBJ whole genome shotgun (WGS) entry which is preliminary data.</text>
</comment>
<gene>
    <name evidence="1" type="ORF">CLV32_1053</name>
</gene>
<dbReference type="Gene3D" id="2.60.40.10">
    <property type="entry name" value="Immunoglobulins"/>
    <property type="match status" value="1"/>
</dbReference>
<dbReference type="PANTHER" id="PTHR37833:SF1">
    <property type="entry name" value="SIGNAL PEPTIDE PROTEIN"/>
    <property type="match status" value="1"/>
</dbReference>
<evidence type="ECO:0000313" key="1">
    <source>
        <dbReference type="EMBL" id="TDO24760.1"/>
    </source>
</evidence>
<organism evidence="1 2">
    <name type="scientific">Pedobacter duraquae</name>
    <dbReference type="NCBI Taxonomy" id="425511"/>
    <lineage>
        <taxon>Bacteria</taxon>
        <taxon>Pseudomonadati</taxon>
        <taxon>Bacteroidota</taxon>
        <taxon>Sphingobacteriia</taxon>
        <taxon>Sphingobacteriales</taxon>
        <taxon>Sphingobacteriaceae</taxon>
        <taxon>Pedobacter</taxon>
    </lineage>
</organism>
<dbReference type="OrthoDB" id="826619at2"/>
<sequence>MKQIFVLAIVALTFASCQQTTVKIDPPIVDSTTSNGATMAPASPDAPILTFEKTTYDFGKIKQGEKVHYDFIFKNTGKTPLIISNATASCGCTVPEPPKDPIQPGAESVIKVIFDSTGKSGIQDKVITVTSNGNPSINEVHLTGEVLAPAQ</sequence>